<keyword evidence="3" id="KW-1185">Reference proteome</keyword>
<proteinExistence type="predicted"/>
<protein>
    <recommendedName>
        <fullName evidence="1">Putative zinc-ribbon domain-containing protein</fullName>
    </recommendedName>
</protein>
<dbReference type="EMBL" id="AP022345">
    <property type="protein sequence ID" value="BBU67884.1"/>
    <property type="molecule type" value="Genomic_DNA"/>
</dbReference>
<dbReference type="RefSeq" id="WP_174557976.1">
    <property type="nucleotide sequence ID" value="NZ_AP019011.1"/>
</dbReference>
<dbReference type="InterPro" id="IPR016410">
    <property type="entry name" value="Phage_imm"/>
</dbReference>
<dbReference type="AlphaFoldDB" id="A0A679ICB6"/>
<dbReference type="Proteomes" id="UP000463961">
    <property type="component" value="Chromosome"/>
</dbReference>
<sequence length="111" mass="12838">MNEMMVQTMNFGVPMIYMWLLMILAIALYFMPTIVAGYRHHSSLFLIVVLNILFGWTMLGWLLLVVWAFFGDQYSTWSRPAEKKCPYCAEYIKSEAIKCKHCGSDLTKAPT</sequence>
<accession>A0A679ICB6</accession>
<reference evidence="3" key="1">
    <citation type="submission" date="2020-01" db="EMBL/GenBank/DDBJ databases">
        <title>Phosphoaccumulans saitamaens gen. nov., sp. nov., a polyphosphate accumulating bacterium isolated from surface river water.</title>
        <authorList>
            <person name="Watanabe K."/>
            <person name="Suda W."/>
        </authorList>
    </citation>
    <scope>NUCLEOTIDE SEQUENCE [LARGE SCALE GENOMIC DNA]</scope>
    <source>
        <strain evidence="3">ICHIAU1</strain>
    </source>
</reference>
<feature type="domain" description="Putative zinc-ribbon" evidence="1">
    <location>
        <begin position="82"/>
        <end position="106"/>
    </location>
</feature>
<dbReference type="InterPro" id="IPR059113">
    <property type="entry name" value="Znf_ribbon"/>
</dbReference>
<gene>
    <name evidence="2" type="ORF">ICHIAU1_01670</name>
</gene>
<dbReference type="Pfam" id="PF13248">
    <property type="entry name" value="Zn_ribbon_3"/>
    <property type="match status" value="1"/>
</dbReference>
<dbReference type="Pfam" id="PF14373">
    <property type="entry name" value="Imm_superinfect"/>
    <property type="match status" value="1"/>
</dbReference>
<organism evidence="2 3">
    <name type="scientific">Fluviibacter phosphoraccumulans</name>
    <dbReference type="NCBI Taxonomy" id="1751046"/>
    <lineage>
        <taxon>Bacteria</taxon>
        <taxon>Pseudomonadati</taxon>
        <taxon>Pseudomonadota</taxon>
        <taxon>Betaproteobacteria</taxon>
        <taxon>Rhodocyclales</taxon>
        <taxon>Fluviibacteraceae</taxon>
        <taxon>Fluviibacter</taxon>
    </lineage>
</organism>
<evidence type="ECO:0000259" key="1">
    <source>
        <dbReference type="Pfam" id="PF13248"/>
    </source>
</evidence>
<name>A0A679ICB6_9RHOO</name>
<evidence type="ECO:0000313" key="2">
    <source>
        <dbReference type="EMBL" id="BBU67884.1"/>
    </source>
</evidence>
<evidence type="ECO:0000313" key="3">
    <source>
        <dbReference type="Proteomes" id="UP000463961"/>
    </source>
</evidence>